<accession>A0AAV4UIF5</accession>
<dbReference type="Proteomes" id="UP001054837">
    <property type="component" value="Unassembled WGS sequence"/>
</dbReference>
<sequence>MEGGEKNRTLHGQEGRGSVRKEWYSTRVLRNRSAQLKISSELFAFFFTPGHLQQPVVKVTKYMGDFLYFLWDRCTECSKFFFSLTLFSFSFSGSVPFLPPAAHTGN</sequence>
<keyword evidence="2" id="KW-1185">Reference proteome</keyword>
<protein>
    <submittedName>
        <fullName evidence="1">Uncharacterized protein</fullName>
    </submittedName>
</protein>
<dbReference type="AlphaFoldDB" id="A0AAV4UIF5"/>
<evidence type="ECO:0000313" key="1">
    <source>
        <dbReference type="EMBL" id="GIY57625.1"/>
    </source>
</evidence>
<organism evidence="1 2">
    <name type="scientific">Caerostris darwini</name>
    <dbReference type="NCBI Taxonomy" id="1538125"/>
    <lineage>
        <taxon>Eukaryota</taxon>
        <taxon>Metazoa</taxon>
        <taxon>Ecdysozoa</taxon>
        <taxon>Arthropoda</taxon>
        <taxon>Chelicerata</taxon>
        <taxon>Arachnida</taxon>
        <taxon>Araneae</taxon>
        <taxon>Araneomorphae</taxon>
        <taxon>Entelegynae</taxon>
        <taxon>Araneoidea</taxon>
        <taxon>Araneidae</taxon>
        <taxon>Caerostris</taxon>
    </lineage>
</organism>
<gene>
    <name evidence="1" type="ORF">CDAR_261151</name>
</gene>
<dbReference type="EMBL" id="BPLQ01011362">
    <property type="protein sequence ID" value="GIY57625.1"/>
    <property type="molecule type" value="Genomic_DNA"/>
</dbReference>
<reference evidence="1 2" key="1">
    <citation type="submission" date="2021-06" db="EMBL/GenBank/DDBJ databases">
        <title>Caerostris darwini draft genome.</title>
        <authorList>
            <person name="Kono N."/>
            <person name="Arakawa K."/>
        </authorList>
    </citation>
    <scope>NUCLEOTIDE SEQUENCE [LARGE SCALE GENOMIC DNA]</scope>
</reference>
<comment type="caution">
    <text evidence="1">The sequence shown here is derived from an EMBL/GenBank/DDBJ whole genome shotgun (WGS) entry which is preliminary data.</text>
</comment>
<name>A0AAV4UIF5_9ARAC</name>
<proteinExistence type="predicted"/>
<evidence type="ECO:0000313" key="2">
    <source>
        <dbReference type="Proteomes" id="UP001054837"/>
    </source>
</evidence>